<keyword evidence="4 12" id="KW-0547">Nucleotide-binding</keyword>
<evidence type="ECO:0000313" key="15">
    <source>
        <dbReference type="EMBL" id="NHM03686.1"/>
    </source>
</evidence>
<dbReference type="CDD" id="cd00060">
    <property type="entry name" value="FHA"/>
    <property type="match status" value="1"/>
</dbReference>
<dbReference type="InterPro" id="IPR000719">
    <property type="entry name" value="Prot_kinase_dom"/>
</dbReference>
<evidence type="ECO:0000256" key="1">
    <source>
        <dbReference type="ARBA" id="ARBA00012513"/>
    </source>
</evidence>
<dbReference type="PANTHER" id="PTHR11042:SF160">
    <property type="entry name" value="EUKARYOTIC TRANSLATION INITIATION FACTOR 2-ALPHA KINASE 1"/>
    <property type="match status" value="1"/>
</dbReference>
<dbReference type="PROSITE" id="PS50011">
    <property type="entry name" value="PROTEIN_KINASE_DOM"/>
    <property type="match status" value="1"/>
</dbReference>
<proteinExistence type="inferred from homology"/>
<evidence type="ECO:0000256" key="5">
    <source>
        <dbReference type="ARBA" id="ARBA00022777"/>
    </source>
</evidence>
<evidence type="ECO:0000256" key="12">
    <source>
        <dbReference type="PROSITE-ProRule" id="PRU10141"/>
    </source>
</evidence>
<dbReference type="InterPro" id="IPR011009">
    <property type="entry name" value="Kinase-like_dom_sf"/>
</dbReference>
<dbReference type="InterPro" id="IPR011990">
    <property type="entry name" value="TPR-like_helical_dom_sf"/>
</dbReference>
<evidence type="ECO:0000256" key="4">
    <source>
        <dbReference type="ARBA" id="ARBA00022741"/>
    </source>
</evidence>
<name>A0ABX0IAR3_9FLAO</name>
<reference evidence="15 16" key="1">
    <citation type="submission" date="2020-02" db="EMBL/GenBank/DDBJ databases">
        <authorList>
            <person name="Chen W.-M."/>
        </authorList>
    </citation>
    <scope>NUCLEOTIDE SEQUENCE [LARGE SCALE GENOMIC DNA]</scope>
    <source>
        <strain evidence="15 16">TWA-26</strain>
    </source>
</reference>
<comment type="caution">
    <text evidence="15">The sequence shown here is derived from an EMBL/GenBank/DDBJ whole genome shotgun (WGS) entry which is preliminary data.</text>
</comment>
<dbReference type="Gene3D" id="2.60.200.20">
    <property type="match status" value="1"/>
</dbReference>
<dbReference type="Pfam" id="PF14559">
    <property type="entry name" value="TPR_19"/>
    <property type="match status" value="1"/>
</dbReference>
<comment type="catalytic activity">
    <reaction evidence="9">
        <text>L-threonyl-[protein] + ATP = O-phospho-L-threonyl-[protein] + ADP + H(+)</text>
        <dbReference type="Rhea" id="RHEA:46608"/>
        <dbReference type="Rhea" id="RHEA-COMP:11060"/>
        <dbReference type="Rhea" id="RHEA-COMP:11605"/>
        <dbReference type="ChEBI" id="CHEBI:15378"/>
        <dbReference type="ChEBI" id="CHEBI:30013"/>
        <dbReference type="ChEBI" id="CHEBI:30616"/>
        <dbReference type="ChEBI" id="CHEBI:61977"/>
        <dbReference type="ChEBI" id="CHEBI:456216"/>
        <dbReference type="EC" id="2.7.11.1"/>
    </reaction>
    <physiologicalReaction direction="left-to-right" evidence="9">
        <dbReference type="Rhea" id="RHEA:46609"/>
    </physiologicalReaction>
</comment>
<evidence type="ECO:0000259" key="13">
    <source>
        <dbReference type="PROSITE" id="PS50006"/>
    </source>
</evidence>
<dbReference type="InterPro" id="IPR019734">
    <property type="entry name" value="TPR_rpt"/>
</dbReference>
<evidence type="ECO:0000259" key="14">
    <source>
        <dbReference type="PROSITE" id="PS50011"/>
    </source>
</evidence>
<dbReference type="SUPFAM" id="SSF49879">
    <property type="entry name" value="SMAD/FHA domain"/>
    <property type="match status" value="1"/>
</dbReference>
<sequence length="572" mass="66060">MKLFDNKYIFIKDLGNGGFGKVFLAKERVSNRFVAIKQLLTEDKFLQENIIHEIETVAKFENPNIVTFYHHFREEGVFYLVMEYCSGGSLRDKINSNTYTNTEAIDWVITLAESLRIIHKKGIIHHDIKPDNILFTQNGNIKIADFGVANKNMGTRSYMCPESFNWDFKSTNDPRIDIYSLGVTLMELLSKKNPFLGLSREEIIEKHQSTDFPIQKLPNWQQEIILKAINKTPELRFQFMIELEEALKAKSVPMIFNKDNLKAAELVDLADKALKTNKWRNALNFLELAQKQYKNNVAVLQALGKYNLRIQKIDAAKSYYEKALKLNPRLDVQKDLGWINLEAKKYPIAIGLLSDHLHRNPADYEAYNLLIRCYYETDRYETAMELSKMIMEANPSLPCFANNYFIAFVLNSNGKSIPPKTKAEQKNNPFIEYNLSVITENELSHNFKKSPTLKSKLLFMDFQFNNMKENTITILETNNKVQTPSALNNLIIKFGREEYNQNDIKVSGSTTVSRRHCVIINTKDNVWLYDLESTGTEINDVVVTNKVPLIGYNNLKINDIYFALTTDKSKLI</sequence>
<protein>
    <recommendedName>
        <fullName evidence="1">non-specific serine/threonine protein kinase</fullName>
        <ecNumber evidence="1">2.7.11.1</ecNumber>
    </recommendedName>
</protein>
<dbReference type="GO" id="GO:0016301">
    <property type="term" value="F:kinase activity"/>
    <property type="evidence" value="ECO:0007669"/>
    <property type="project" value="UniProtKB-KW"/>
</dbReference>
<dbReference type="SUPFAM" id="SSF56112">
    <property type="entry name" value="Protein kinase-like (PK-like)"/>
    <property type="match status" value="1"/>
</dbReference>
<dbReference type="PANTHER" id="PTHR11042">
    <property type="entry name" value="EUKARYOTIC TRANSLATION INITIATION FACTOR 2-ALPHA KINASE EIF2-ALPHA KINASE -RELATED"/>
    <property type="match status" value="1"/>
</dbReference>
<dbReference type="SMART" id="SM00240">
    <property type="entry name" value="FHA"/>
    <property type="match status" value="1"/>
</dbReference>
<keyword evidence="7" id="KW-0652">Protein synthesis inhibitor</keyword>
<dbReference type="CDD" id="cd14014">
    <property type="entry name" value="STKc_PknB_like"/>
    <property type="match status" value="1"/>
</dbReference>
<feature type="domain" description="FHA" evidence="13">
    <location>
        <begin position="492"/>
        <end position="543"/>
    </location>
</feature>
<evidence type="ECO:0000256" key="3">
    <source>
        <dbReference type="ARBA" id="ARBA00022679"/>
    </source>
</evidence>
<keyword evidence="5 15" id="KW-0418">Kinase</keyword>
<dbReference type="Pfam" id="PF00498">
    <property type="entry name" value="FHA"/>
    <property type="match status" value="1"/>
</dbReference>
<evidence type="ECO:0000256" key="6">
    <source>
        <dbReference type="ARBA" id="ARBA00022840"/>
    </source>
</evidence>
<keyword evidence="2" id="KW-0723">Serine/threonine-protein kinase</keyword>
<keyword evidence="3" id="KW-0808">Transferase</keyword>
<feature type="binding site" evidence="12">
    <location>
        <position position="37"/>
    </location>
    <ligand>
        <name>ATP</name>
        <dbReference type="ChEBI" id="CHEBI:30616"/>
    </ligand>
</feature>
<dbReference type="InterPro" id="IPR050339">
    <property type="entry name" value="CC_SR_Kinase"/>
</dbReference>
<evidence type="ECO:0000256" key="11">
    <source>
        <dbReference type="PROSITE-ProRule" id="PRU00339"/>
    </source>
</evidence>
<evidence type="ECO:0000256" key="2">
    <source>
        <dbReference type="ARBA" id="ARBA00022527"/>
    </source>
</evidence>
<dbReference type="PROSITE" id="PS00108">
    <property type="entry name" value="PROTEIN_KINASE_ST"/>
    <property type="match status" value="1"/>
</dbReference>
<dbReference type="SUPFAM" id="SSF48452">
    <property type="entry name" value="TPR-like"/>
    <property type="match status" value="1"/>
</dbReference>
<evidence type="ECO:0000313" key="16">
    <source>
        <dbReference type="Proteomes" id="UP000761423"/>
    </source>
</evidence>
<gene>
    <name evidence="15" type="ORF">G4L40_03085</name>
</gene>
<evidence type="ECO:0000256" key="8">
    <source>
        <dbReference type="ARBA" id="ARBA00037982"/>
    </source>
</evidence>
<evidence type="ECO:0000256" key="9">
    <source>
        <dbReference type="ARBA" id="ARBA00048659"/>
    </source>
</evidence>
<dbReference type="Gene3D" id="1.25.40.10">
    <property type="entry name" value="Tetratricopeptide repeat domain"/>
    <property type="match status" value="1"/>
</dbReference>
<keyword evidence="11" id="KW-0802">TPR repeat</keyword>
<dbReference type="InterPro" id="IPR017441">
    <property type="entry name" value="Protein_kinase_ATP_BS"/>
</dbReference>
<dbReference type="InterPro" id="IPR008271">
    <property type="entry name" value="Ser/Thr_kinase_AS"/>
</dbReference>
<dbReference type="Pfam" id="PF00069">
    <property type="entry name" value="Pkinase"/>
    <property type="match status" value="1"/>
</dbReference>
<evidence type="ECO:0000256" key="10">
    <source>
        <dbReference type="ARBA" id="ARBA00048977"/>
    </source>
</evidence>
<accession>A0ABX0IAR3</accession>
<feature type="domain" description="Protein kinase" evidence="14">
    <location>
        <begin position="8"/>
        <end position="255"/>
    </location>
</feature>
<organism evidence="15 16">
    <name type="scientific">Flavobacterium celericrescens</name>
    <dbReference type="NCBI Taxonomy" id="2709780"/>
    <lineage>
        <taxon>Bacteria</taxon>
        <taxon>Pseudomonadati</taxon>
        <taxon>Bacteroidota</taxon>
        <taxon>Flavobacteriia</taxon>
        <taxon>Flavobacteriales</taxon>
        <taxon>Flavobacteriaceae</taxon>
        <taxon>Flavobacterium</taxon>
    </lineage>
</organism>
<dbReference type="PROSITE" id="PS50006">
    <property type="entry name" value="FHA_DOMAIN"/>
    <property type="match status" value="1"/>
</dbReference>
<evidence type="ECO:0000256" key="7">
    <source>
        <dbReference type="ARBA" id="ARBA00023193"/>
    </source>
</evidence>
<dbReference type="Gene3D" id="1.10.510.10">
    <property type="entry name" value="Transferase(Phosphotransferase) domain 1"/>
    <property type="match status" value="1"/>
</dbReference>
<dbReference type="SMART" id="SM00220">
    <property type="entry name" value="S_TKc"/>
    <property type="match status" value="1"/>
</dbReference>
<dbReference type="SMART" id="SM00028">
    <property type="entry name" value="TPR"/>
    <property type="match status" value="3"/>
</dbReference>
<keyword evidence="6 12" id="KW-0067">ATP-binding</keyword>
<dbReference type="InterPro" id="IPR008984">
    <property type="entry name" value="SMAD_FHA_dom_sf"/>
</dbReference>
<comment type="similarity">
    <text evidence="8">Belongs to the protein kinase superfamily. Ser/Thr protein kinase family. GCN2 subfamily.</text>
</comment>
<dbReference type="RefSeq" id="WP_166235700.1">
    <property type="nucleotide sequence ID" value="NZ_JAAJBV010000002.1"/>
</dbReference>
<dbReference type="PROSITE" id="PS50005">
    <property type="entry name" value="TPR"/>
    <property type="match status" value="1"/>
</dbReference>
<dbReference type="InterPro" id="IPR000253">
    <property type="entry name" value="FHA_dom"/>
</dbReference>
<feature type="repeat" description="TPR" evidence="11">
    <location>
        <begin position="297"/>
        <end position="330"/>
    </location>
</feature>
<keyword evidence="16" id="KW-1185">Reference proteome</keyword>
<comment type="catalytic activity">
    <reaction evidence="10">
        <text>L-seryl-[protein] + ATP = O-phospho-L-seryl-[protein] + ADP + H(+)</text>
        <dbReference type="Rhea" id="RHEA:17989"/>
        <dbReference type="Rhea" id="RHEA-COMP:9863"/>
        <dbReference type="Rhea" id="RHEA-COMP:11604"/>
        <dbReference type="ChEBI" id="CHEBI:15378"/>
        <dbReference type="ChEBI" id="CHEBI:29999"/>
        <dbReference type="ChEBI" id="CHEBI:30616"/>
        <dbReference type="ChEBI" id="CHEBI:83421"/>
        <dbReference type="ChEBI" id="CHEBI:456216"/>
        <dbReference type="EC" id="2.7.11.1"/>
    </reaction>
    <physiologicalReaction direction="left-to-right" evidence="10">
        <dbReference type="Rhea" id="RHEA:17990"/>
    </physiologicalReaction>
</comment>
<dbReference type="PROSITE" id="PS00107">
    <property type="entry name" value="PROTEIN_KINASE_ATP"/>
    <property type="match status" value="1"/>
</dbReference>
<dbReference type="EMBL" id="JAAJBV010000002">
    <property type="protein sequence ID" value="NHM03686.1"/>
    <property type="molecule type" value="Genomic_DNA"/>
</dbReference>
<dbReference type="Proteomes" id="UP000761423">
    <property type="component" value="Unassembled WGS sequence"/>
</dbReference>
<dbReference type="EC" id="2.7.11.1" evidence="1"/>